<organism evidence="2 3">
    <name type="scientific">Lipingzhangella rawalii</name>
    <dbReference type="NCBI Taxonomy" id="2055835"/>
    <lineage>
        <taxon>Bacteria</taxon>
        <taxon>Bacillati</taxon>
        <taxon>Actinomycetota</taxon>
        <taxon>Actinomycetes</taxon>
        <taxon>Streptosporangiales</taxon>
        <taxon>Nocardiopsidaceae</taxon>
        <taxon>Lipingzhangella</taxon>
    </lineage>
</organism>
<dbReference type="RefSeq" id="WP_310911375.1">
    <property type="nucleotide sequence ID" value="NZ_JAVLVT010000002.1"/>
</dbReference>
<evidence type="ECO:0000313" key="2">
    <source>
        <dbReference type="EMBL" id="MDS1269838.1"/>
    </source>
</evidence>
<dbReference type="Pfam" id="PF07883">
    <property type="entry name" value="Cupin_2"/>
    <property type="match status" value="1"/>
</dbReference>
<dbReference type="InterPro" id="IPR014710">
    <property type="entry name" value="RmlC-like_jellyroll"/>
</dbReference>
<dbReference type="Proteomes" id="UP001250214">
    <property type="component" value="Unassembled WGS sequence"/>
</dbReference>
<dbReference type="Gene3D" id="2.60.120.10">
    <property type="entry name" value="Jelly Rolls"/>
    <property type="match status" value="1"/>
</dbReference>
<evidence type="ECO:0000313" key="3">
    <source>
        <dbReference type="Proteomes" id="UP001250214"/>
    </source>
</evidence>
<keyword evidence="3" id="KW-1185">Reference proteome</keyword>
<proteinExistence type="predicted"/>
<evidence type="ECO:0000259" key="1">
    <source>
        <dbReference type="Pfam" id="PF07883"/>
    </source>
</evidence>
<accession>A0ABU2H3G0</accession>
<gene>
    <name evidence="2" type="ORF">RIF23_05965</name>
</gene>
<dbReference type="CDD" id="cd02208">
    <property type="entry name" value="cupin_RmlC-like"/>
    <property type="match status" value="1"/>
</dbReference>
<protein>
    <submittedName>
        <fullName evidence="2">Cupin domain-containing protein</fullName>
    </submittedName>
</protein>
<dbReference type="InterPro" id="IPR011051">
    <property type="entry name" value="RmlC_Cupin_sf"/>
</dbReference>
<dbReference type="InterPro" id="IPR013096">
    <property type="entry name" value="Cupin_2"/>
</dbReference>
<feature type="domain" description="Cupin type-2" evidence="1">
    <location>
        <begin position="42"/>
        <end position="114"/>
    </location>
</feature>
<dbReference type="EMBL" id="JAVLVT010000002">
    <property type="protein sequence ID" value="MDS1269838.1"/>
    <property type="molecule type" value="Genomic_DNA"/>
</dbReference>
<reference evidence="3" key="1">
    <citation type="submission" date="2023-07" db="EMBL/GenBank/DDBJ databases">
        <title>Novel species in the genus Lipingzhangella isolated from Sambhar Salt Lake.</title>
        <authorList>
            <person name="Jiya N."/>
            <person name="Kajale S."/>
            <person name="Sharma A."/>
        </authorList>
    </citation>
    <scope>NUCLEOTIDE SEQUENCE [LARGE SCALE GENOMIC DNA]</scope>
    <source>
        <strain evidence="3">LS1_29</strain>
    </source>
</reference>
<dbReference type="SUPFAM" id="SSF51182">
    <property type="entry name" value="RmlC-like cupins"/>
    <property type="match status" value="1"/>
</dbReference>
<sequence length="382" mass="42762">MSPRDLRPLKGRLEHGEPFDFGSHANDFLVRREEARGTEVFVVRVPGRGAVPPHVHTDMEQTFVFTSGAATAVLAREDERVEFACRPGDVVFVPIGWRHSVAASSLEEVTYITVNAFVDGVEREGDTAIEHAQRAEDGFRERGVERFLDEPALANVDLHRTVETAFRLTPGQVWGQDFSAFDATLRTDPSAYRVNRVGPFEFVERVEASARVFTRELGDLVASVSVLPVFVEGSQSPLSVKHPYAHSDIDLLVAVSSAEEIPTAHKVLDQLRQLQGHFAASLAPGIVHRDWLGLPALYSAVELGPDVRDRQWWQASAEDRLAEAHRRIQAGLELAADTERMRRLFEESLSWARGADFDVSAVTEWRLTPRWWGYDVAYRGPE</sequence>
<comment type="caution">
    <text evidence="2">The sequence shown here is derived from an EMBL/GenBank/DDBJ whole genome shotgun (WGS) entry which is preliminary data.</text>
</comment>
<name>A0ABU2H3G0_9ACTN</name>